<feature type="chain" id="PRO_5006064002" description="LPS-assembly lipoprotein" evidence="1">
    <location>
        <begin position="28"/>
        <end position="163"/>
    </location>
</feature>
<dbReference type="EMBL" id="CYSF01000007">
    <property type="protein sequence ID" value="CUH84393.1"/>
    <property type="molecule type" value="Genomic_DNA"/>
</dbReference>
<name>A0A0P1H2I8_9RHOB</name>
<organism evidence="2 3">
    <name type="scientific">Thalassovita mediterranea</name>
    <dbReference type="NCBI Taxonomy" id="340021"/>
    <lineage>
        <taxon>Bacteria</taxon>
        <taxon>Pseudomonadati</taxon>
        <taxon>Pseudomonadota</taxon>
        <taxon>Alphaproteobacteria</taxon>
        <taxon>Rhodobacterales</taxon>
        <taxon>Roseobacteraceae</taxon>
        <taxon>Thalassovita</taxon>
    </lineage>
</organism>
<dbReference type="AlphaFoldDB" id="A0A0P1H2I8"/>
<evidence type="ECO:0000313" key="2">
    <source>
        <dbReference type="EMBL" id="CUH84393.1"/>
    </source>
</evidence>
<dbReference type="GO" id="GO:0019867">
    <property type="term" value="C:outer membrane"/>
    <property type="evidence" value="ECO:0007669"/>
    <property type="project" value="InterPro"/>
</dbReference>
<sequence>MWLSKRHLMMMTVAVALTGCGFTPVYAPGGAADGLKGQISFAAPSTRDDQLLVRHLEQQLGHTTAGRFQFKYTLKVDQQRMAVAANNTTARFNLIGKVDYQLIDPASETVLISGSATQFTGYSATGTTVATRAADEDARARLMVILGDQVVAQLLAKSADLPK</sequence>
<protein>
    <recommendedName>
        <fullName evidence="4">LPS-assembly lipoprotein</fullName>
    </recommendedName>
</protein>
<evidence type="ECO:0000313" key="3">
    <source>
        <dbReference type="Proteomes" id="UP000051681"/>
    </source>
</evidence>
<reference evidence="2 3" key="1">
    <citation type="submission" date="2015-09" db="EMBL/GenBank/DDBJ databases">
        <authorList>
            <consortium name="Swine Surveillance"/>
        </authorList>
    </citation>
    <scope>NUCLEOTIDE SEQUENCE [LARGE SCALE GENOMIC DNA]</scope>
    <source>
        <strain evidence="2 3">CECT 8383</strain>
    </source>
</reference>
<feature type="signal peptide" evidence="1">
    <location>
        <begin position="1"/>
        <end position="27"/>
    </location>
</feature>
<keyword evidence="1" id="KW-0732">Signal</keyword>
<proteinExistence type="predicted"/>
<dbReference type="GO" id="GO:0043165">
    <property type="term" value="P:Gram-negative-bacterium-type cell outer membrane assembly"/>
    <property type="evidence" value="ECO:0007669"/>
    <property type="project" value="InterPro"/>
</dbReference>
<evidence type="ECO:0000256" key="1">
    <source>
        <dbReference type="SAM" id="SignalP"/>
    </source>
</evidence>
<evidence type="ECO:0008006" key="4">
    <source>
        <dbReference type="Google" id="ProtNLM"/>
    </source>
</evidence>
<gene>
    <name evidence="2" type="ORF">TM5383_01602</name>
</gene>
<dbReference type="Gene3D" id="3.30.160.150">
    <property type="entry name" value="Lipoprotein like domain"/>
    <property type="match status" value="1"/>
</dbReference>
<dbReference type="Proteomes" id="UP000051681">
    <property type="component" value="Unassembled WGS sequence"/>
</dbReference>
<dbReference type="InterPro" id="IPR007485">
    <property type="entry name" value="LPS_assembly_LptE"/>
</dbReference>
<dbReference type="Pfam" id="PF04390">
    <property type="entry name" value="LptE"/>
    <property type="match status" value="1"/>
</dbReference>
<dbReference type="STRING" id="340021.TM5383_01602"/>
<keyword evidence="3" id="KW-1185">Reference proteome</keyword>
<accession>A0A0P1H2I8</accession>
<dbReference type="OrthoDB" id="7629596at2"/>
<dbReference type="PROSITE" id="PS51257">
    <property type="entry name" value="PROKAR_LIPOPROTEIN"/>
    <property type="match status" value="1"/>
</dbReference>
<dbReference type="RefSeq" id="WP_058318509.1">
    <property type="nucleotide sequence ID" value="NZ_CYSF01000007.1"/>
</dbReference>